<name>A0A5J4J616_9FLAO</name>
<dbReference type="OrthoDB" id="1005072at2"/>
<dbReference type="Proteomes" id="UP000326509">
    <property type="component" value="Unassembled WGS sequence"/>
</dbReference>
<evidence type="ECO:0000313" key="2">
    <source>
        <dbReference type="Proteomes" id="UP000326509"/>
    </source>
</evidence>
<evidence type="ECO:0000313" key="1">
    <source>
        <dbReference type="EMBL" id="GER59917.1"/>
    </source>
</evidence>
<dbReference type="Pfam" id="PF11013">
    <property type="entry name" value="DUF2851"/>
    <property type="match status" value="1"/>
</dbReference>
<accession>A0A5J4J616</accession>
<dbReference type="EMBL" id="BKCG01000005">
    <property type="protein sequence ID" value="GER59917.1"/>
    <property type="molecule type" value="Genomic_DNA"/>
</dbReference>
<reference evidence="1 2" key="1">
    <citation type="submission" date="2019-08" db="EMBL/GenBank/DDBJ databases">
        <title>Draft genome sequence of Ulvibacter marinus type strain NBRC 109484.</title>
        <authorList>
            <person name="Kawano K."/>
            <person name="Ushijima N."/>
            <person name="Kihara M."/>
            <person name="Itoh H."/>
        </authorList>
    </citation>
    <scope>NUCLEOTIDE SEQUENCE [LARGE SCALE GENOMIC DNA]</scope>
    <source>
        <strain evidence="1 2">NBRC 109484</strain>
    </source>
</reference>
<keyword evidence="2" id="KW-1185">Reference proteome</keyword>
<sequence>MKEDFLHYVWKFQKFTTPTLLTVDEKPIQIFKTGQHNYLAGPDFFDGRISIGNQKWAGNIEIHINSSDWYAHSHEKDIAYDNVILHVVFNHDVEIYRKDHTIIPTLELKNYIPSEILQNYNALFSKNKKFINCEQRFTEVDSLIVENWVERLFIERLELKSGLLQSRLAVLQNHWEALLFEMLCKNFGSKVNGASFLSIAQSVTFHVIQKCRHSPLMLETLLLGQSGLLDSDINDSYFKAQKKEYAFLKQKFQLDISSVIKPQFFRLRPPNFPTIRLSQLASLYSSTPQLFSKVSTIKSIEELISIFKISALPYWESHYNYGVASKKSSRKLTPNFIHLLIINTIIPLQFAFQKFIGIEDSERLFELAQQLPSEKNSIIEKFNKLKPIAKTALESQALLQLKTSYCDKLRCLECAIGNQLLKH</sequence>
<organism evidence="1 2">
    <name type="scientific">Patiriisocius marinus</name>
    <dbReference type="NCBI Taxonomy" id="1397112"/>
    <lineage>
        <taxon>Bacteria</taxon>
        <taxon>Pseudomonadati</taxon>
        <taxon>Bacteroidota</taxon>
        <taxon>Flavobacteriia</taxon>
        <taxon>Flavobacteriales</taxon>
        <taxon>Flavobacteriaceae</taxon>
        <taxon>Patiriisocius</taxon>
    </lineage>
</organism>
<dbReference type="InterPro" id="IPR021272">
    <property type="entry name" value="DUF2851"/>
</dbReference>
<dbReference type="RefSeq" id="WP_151674381.1">
    <property type="nucleotide sequence ID" value="NZ_BKCG01000005.1"/>
</dbReference>
<gene>
    <name evidence="1" type="ORF">ULMA_20250</name>
</gene>
<dbReference type="AlphaFoldDB" id="A0A5J4J616"/>
<comment type="caution">
    <text evidence="1">The sequence shown here is derived from an EMBL/GenBank/DDBJ whole genome shotgun (WGS) entry which is preliminary data.</text>
</comment>
<evidence type="ECO:0008006" key="3">
    <source>
        <dbReference type="Google" id="ProtNLM"/>
    </source>
</evidence>
<proteinExistence type="predicted"/>
<protein>
    <recommendedName>
        <fullName evidence="3">DUF2851 domain-containing protein</fullName>
    </recommendedName>
</protein>